<evidence type="ECO:0000313" key="3">
    <source>
        <dbReference type="EMBL" id="EWC64274.1"/>
    </source>
</evidence>
<gene>
    <name evidence="3" type="ORF">UO65_0397</name>
</gene>
<evidence type="ECO:0000313" key="4">
    <source>
        <dbReference type="Proteomes" id="UP000019277"/>
    </source>
</evidence>
<evidence type="ECO:0000259" key="2">
    <source>
        <dbReference type="Pfam" id="PF20611"/>
    </source>
</evidence>
<feature type="signal peptide" evidence="1">
    <location>
        <begin position="1"/>
        <end position="26"/>
    </location>
</feature>
<evidence type="ECO:0000256" key="1">
    <source>
        <dbReference type="SAM" id="SignalP"/>
    </source>
</evidence>
<reference evidence="3 4" key="1">
    <citation type="journal article" date="2014" name="Genome Announc.">
        <title>Draft Genome Sequence of the Antitrypanosomally Active Sponge-Associated Bacterium Actinokineospora sp. Strain EG49.</title>
        <authorList>
            <person name="Harjes J."/>
            <person name="Ryu T."/>
            <person name="Abdelmohsen U.R."/>
            <person name="Moitinho-Silva L."/>
            <person name="Horn H."/>
            <person name="Ravasi T."/>
            <person name="Hentschel U."/>
        </authorList>
    </citation>
    <scope>NUCLEOTIDE SEQUENCE [LARGE SCALE GENOMIC DNA]</scope>
    <source>
        <strain evidence="3 4">EG49</strain>
    </source>
</reference>
<dbReference type="EMBL" id="AYXG01000016">
    <property type="protein sequence ID" value="EWC64274.1"/>
    <property type="molecule type" value="Genomic_DNA"/>
</dbReference>
<accession>W7JE65</accession>
<feature type="chain" id="PRO_5004894444" description="DUF6801 domain-containing protein" evidence="1">
    <location>
        <begin position="27"/>
        <end position="201"/>
    </location>
</feature>
<name>W7JE65_9PSEU</name>
<dbReference type="InterPro" id="IPR046542">
    <property type="entry name" value="DUF6801"/>
</dbReference>
<keyword evidence="4" id="KW-1185">Reference proteome</keyword>
<dbReference type="Pfam" id="PF20611">
    <property type="entry name" value="DUF6801"/>
    <property type="match status" value="1"/>
</dbReference>
<sequence length="201" mass="20034">MKRLLALAAGTAGAVAMVVAPSTAQADTVHTTAVVTKNVTFSCAYPLIGNRDVPATVTATFPNSVAVGSPINTTNFSVAVSLDALTLQALTLIGSATVEGTTTAGVELDINGTELGVTLPGLNIPVTNVTGPAPVALNINGQVPSLTVKAPGQVDIAIGSTFSGKITPKRADGTLTGLGTFDLNCSMLPGQDPALVSIPVV</sequence>
<feature type="domain" description="DUF6801" evidence="2">
    <location>
        <begin position="40"/>
        <end position="195"/>
    </location>
</feature>
<organism evidence="3 4">
    <name type="scientific">Actinokineospora spheciospongiae</name>
    <dbReference type="NCBI Taxonomy" id="909613"/>
    <lineage>
        <taxon>Bacteria</taxon>
        <taxon>Bacillati</taxon>
        <taxon>Actinomycetota</taxon>
        <taxon>Actinomycetes</taxon>
        <taxon>Pseudonocardiales</taxon>
        <taxon>Pseudonocardiaceae</taxon>
        <taxon>Actinokineospora</taxon>
    </lineage>
</organism>
<dbReference type="AlphaFoldDB" id="W7JE65"/>
<dbReference type="eggNOG" id="ENOG5031M89">
    <property type="taxonomic scope" value="Bacteria"/>
</dbReference>
<comment type="caution">
    <text evidence="3">The sequence shown here is derived from an EMBL/GenBank/DDBJ whole genome shotgun (WGS) entry which is preliminary data.</text>
</comment>
<proteinExistence type="predicted"/>
<dbReference type="STRING" id="909613.UO65_0397"/>
<keyword evidence="1" id="KW-0732">Signal</keyword>
<protein>
    <recommendedName>
        <fullName evidence="2">DUF6801 domain-containing protein</fullName>
    </recommendedName>
</protein>
<dbReference type="Proteomes" id="UP000019277">
    <property type="component" value="Unassembled WGS sequence"/>
</dbReference>